<comment type="caution">
    <text evidence="6">The sequence shown here is derived from an EMBL/GenBank/DDBJ whole genome shotgun (WGS) entry which is preliminary data.</text>
</comment>
<reference evidence="6 7" key="1">
    <citation type="submission" date="2019-06" db="EMBL/GenBank/DDBJ databases">
        <title>Whole genome shotgun sequence of Cellulomonas uda NBRC 3747.</title>
        <authorList>
            <person name="Hosoyama A."/>
            <person name="Uohara A."/>
            <person name="Ohji S."/>
            <person name="Ichikawa N."/>
        </authorList>
    </citation>
    <scope>NUCLEOTIDE SEQUENCE [LARGE SCALE GENOMIC DNA]</scope>
    <source>
        <strain evidence="6 7">NBRC 3747</strain>
    </source>
</reference>
<dbReference type="PRINTS" id="PR00455">
    <property type="entry name" value="HTHTETR"/>
</dbReference>
<keyword evidence="1" id="KW-0805">Transcription regulation</keyword>
<dbReference type="SUPFAM" id="SSF46689">
    <property type="entry name" value="Homeodomain-like"/>
    <property type="match status" value="1"/>
</dbReference>
<dbReference type="InterPro" id="IPR050109">
    <property type="entry name" value="HTH-type_TetR-like_transc_reg"/>
</dbReference>
<name>A0A4Y3KCP5_CELUD</name>
<protein>
    <submittedName>
        <fullName evidence="6">TetR family transcriptional regulator</fullName>
    </submittedName>
</protein>
<dbReference type="PANTHER" id="PTHR30055">
    <property type="entry name" value="HTH-TYPE TRANSCRIPTIONAL REGULATOR RUTR"/>
    <property type="match status" value="1"/>
</dbReference>
<dbReference type="InterPro" id="IPR001647">
    <property type="entry name" value="HTH_TetR"/>
</dbReference>
<dbReference type="InterPro" id="IPR049445">
    <property type="entry name" value="TetR_SbtR-like_C"/>
</dbReference>
<feature type="DNA-binding region" description="H-T-H motif" evidence="4">
    <location>
        <begin position="38"/>
        <end position="57"/>
    </location>
</feature>
<dbReference type="Pfam" id="PF00440">
    <property type="entry name" value="TetR_N"/>
    <property type="match status" value="1"/>
</dbReference>
<evidence type="ECO:0000313" key="6">
    <source>
        <dbReference type="EMBL" id="GEA81753.1"/>
    </source>
</evidence>
<dbReference type="RefSeq" id="WP_094181116.1">
    <property type="nucleotide sequence ID" value="NZ_BJLP01000037.1"/>
</dbReference>
<accession>A0A4Y3KCP5</accession>
<keyword evidence="2 4" id="KW-0238">DNA-binding</keyword>
<dbReference type="Gene3D" id="1.10.357.10">
    <property type="entry name" value="Tetracycline Repressor, domain 2"/>
    <property type="match status" value="1"/>
</dbReference>
<evidence type="ECO:0000313" key="7">
    <source>
        <dbReference type="Proteomes" id="UP000315842"/>
    </source>
</evidence>
<organism evidence="6 7">
    <name type="scientific">Cellulomonas uda</name>
    <dbReference type="NCBI Taxonomy" id="1714"/>
    <lineage>
        <taxon>Bacteria</taxon>
        <taxon>Bacillati</taxon>
        <taxon>Actinomycetota</taxon>
        <taxon>Actinomycetes</taxon>
        <taxon>Micrococcales</taxon>
        <taxon>Cellulomonadaceae</taxon>
        <taxon>Cellulomonas</taxon>
    </lineage>
</organism>
<dbReference type="AlphaFoldDB" id="A0A4Y3KCP5"/>
<evidence type="ECO:0000256" key="1">
    <source>
        <dbReference type="ARBA" id="ARBA00023015"/>
    </source>
</evidence>
<evidence type="ECO:0000256" key="3">
    <source>
        <dbReference type="ARBA" id="ARBA00023163"/>
    </source>
</evidence>
<dbReference type="SUPFAM" id="SSF48498">
    <property type="entry name" value="Tetracyclin repressor-like, C-terminal domain"/>
    <property type="match status" value="1"/>
</dbReference>
<keyword evidence="7" id="KW-1185">Reference proteome</keyword>
<evidence type="ECO:0000256" key="2">
    <source>
        <dbReference type="ARBA" id="ARBA00023125"/>
    </source>
</evidence>
<dbReference type="GO" id="GO:0003700">
    <property type="term" value="F:DNA-binding transcription factor activity"/>
    <property type="evidence" value="ECO:0007669"/>
    <property type="project" value="TreeGrafter"/>
</dbReference>
<dbReference type="InterPro" id="IPR036271">
    <property type="entry name" value="Tet_transcr_reg_TetR-rel_C_sf"/>
</dbReference>
<dbReference type="PROSITE" id="PS50977">
    <property type="entry name" value="HTH_TETR_2"/>
    <property type="match status" value="1"/>
</dbReference>
<sequence length="197" mass="20907">MSDRTTTQRPLRADAARNRSKILEAAGAAFDASGTEVSLEDVAKAAGVGIGTLYRHFPTRLELIAAVYRSSLDAFVAHADELLAERPAAEALDDWVLSFVDYVIRKRGMASALKAGLGPDAQQVFAEGRERMLAAASRLVVAAQEQGAIRADVDAGDLMRAVSGVCLAGSESADRESTVRVLRLLLDGLRWSAPAPA</sequence>
<evidence type="ECO:0000256" key="4">
    <source>
        <dbReference type="PROSITE-ProRule" id="PRU00335"/>
    </source>
</evidence>
<dbReference type="Pfam" id="PF21597">
    <property type="entry name" value="TetR_C_43"/>
    <property type="match status" value="1"/>
</dbReference>
<gene>
    <name evidence="6" type="ORF">CUD01_21970</name>
</gene>
<dbReference type="Proteomes" id="UP000315842">
    <property type="component" value="Unassembled WGS sequence"/>
</dbReference>
<dbReference type="EMBL" id="BJLP01000037">
    <property type="protein sequence ID" value="GEA81753.1"/>
    <property type="molecule type" value="Genomic_DNA"/>
</dbReference>
<keyword evidence="3" id="KW-0804">Transcription</keyword>
<dbReference type="PANTHER" id="PTHR30055:SF234">
    <property type="entry name" value="HTH-TYPE TRANSCRIPTIONAL REGULATOR BETI"/>
    <property type="match status" value="1"/>
</dbReference>
<dbReference type="InterPro" id="IPR009057">
    <property type="entry name" value="Homeodomain-like_sf"/>
</dbReference>
<feature type="domain" description="HTH tetR-type" evidence="5">
    <location>
        <begin position="16"/>
        <end position="75"/>
    </location>
</feature>
<dbReference type="GO" id="GO:0000976">
    <property type="term" value="F:transcription cis-regulatory region binding"/>
    <property type="evidence" value="ECO:0007669"/>
    <property type="project" value="TreeGrafter"/>
</dbReference>
<proteinExistence type="predicted"/>
<evidence type="ECO:0000259" key="5">
    <source>
        <dbReference type="PROSITE" id="PS50977"/>
    </source>
</evidence>